<dbReference type="InterPro" id="IPR036236">
    <property type="entry name" value="Znf_C2H2_sf"/>
</dbReference>
<sequence length="562" mass="61317">MSFDADYSTLEEYLELERSLRSPTLQRSNPNFDCIVTPPPLVDAPEDFESSDLEDISGHEQPSPRQGSKGCPRPSLYDALLIRQLGPHYPTDIAERAGTELFVDNPDVPCEDWRPDTAHDCSPMIKVSTQRDVSITSSLSSLEHQALTASRRASAKLNDAIASRRHTLSMQSQQYEYSGGSSTQHGYVVGGRHKEKGISISITSVASVHDSPPHLSQLSLNGSSSERGSNVLPPLKPVLPSLYISNPSHAPPQQRHDSESTSPALARFAITPASGHSYQTLAKLQNHQSPTSAPGQTPSSGQTLPSLETALNSATDSNGTPYIDVSPAITRPSPSHHSHYALSPAAYSQATSVMPMSPPRLSSNPASWRALSQNSSVSTNSDHASGHSSNHASTPATRPSPSHSDSQYPASEHEGITESDLARMVSSEQFDRQALAPQGYWCTFPGCTAPPFQTQYLLNSHTNVHSNQRPHFCPVKSCPRGPGGQGFKRKNEMIRHGLVHTSPGYVCPFCPDQQHKYPRPDNLQRHVRVHHVDRDRDDPLLRDVLAQRPEGGNRGRRRRLGG</sequence>
<reference evidence="3 4" key="1">
    <citation type="submission" date="2023-08" db="EMBL/GenBank/DDBJ databases">
        <title>Black Yeasts Isolated from many extreme environments.</title>
        <authorList>
            <person name="Coleine C."/>
            <person name="Stajich J.E."/>
            <person name="Selbmann L."/>
        </authorList>
    </citation>
    <scope>NUCLEOTIDE SEQUENCE [LARGE SCALE GENOMIC DNA]</scope>
    <source>
        <strain evidence="3 4">CCFEE 5885</strain>
    </source>
</reference>
<feature type="compositionally biased region" description="Polar residues" evidence="1">
    <location>
        <begin position="283"/>
        <end position="320"/>
    </location>
</feature>
<evidence type="ECO:0000256" key="1">
    <source>
        <dbReference type="SAM" id="MobiDB-lite"/>
    </source>
</evidence>
<dbReference type="InterPro" id="IPR051061">
    <property type="entry name" value="Zinc_finger_trans_reg"/>
</dbReference>
<feature type="compositionally biased region" description="Acidic residues" evidence="1">
    <location>
        <begin position="44"/>
        <end position="55"/>
    </location>
</feature>
<feature type="region of interest" description="Disordered" evidence="1">
    <location>
        <begin position="352"/>
        <end position="416"/>
    </location>
</feature>
<comment type="caution">
    <text evidence="3">The sequence shown here is derived from an EMBL/GenBank/DDBJ whole genome shotgun (WGS) entry which is preliminary data.</text>
</comment>
<dbReference type="PANTHER" id="PTHR46179">
    <property type="entry name" value="ZINC FINGER PROTEIN"/>
    <property type="match status" value="1"/>
</dbReference>
<feature type="region of interest" description="Disordered" evidence="1">
    <location>
        <begin position="208"/>
        <end position="262"/>
    </location>
</feature>
<proteinExistence type="predicted"/>
<name>A0ABR0KL86_9EURO</name>
<evidence type="ECO:0000313" key="3">
    <source>
        <dbReference type="EMBL" id="KAK5099660.1"/>
    </source>
</evidence>
<dbReference type="Gene3D" id="3.30.160.60">
    <property type="entry name" value="Classic Zinc Finger"/>
    <property type="match status" value="1"/>
</dbReference>
<dbReference type="EMBL" id="JAVRRG010000009">
    <property type="protein sequence ID" value="KAK5099660.1"/>
    <property type="molecule type" value="Genomic_DNA"/>
</dbReference>
<dbReference type="SUPFAM" id="SSF57667">
    <property type="entry name" value="beta-beta-alpha zinc fingers"/>
    <property type="match status" value="1"/>
</dbReference>
<evidence type="ECO:0000259" key="2">
    <source>
        <dbReference type="SMART" id="SM00355"/>
    </source>
</evidence>
<feature type="compositionally biased region" description="Polar residues" evidence="1">
    <location>
        <begin position="214"/>
        <end position="228"/>
    </location>
</feature>
<feature type="domain" description="C2H2-type" evidence="2">
    <location>
        <begin position="440"/>
        <end position="465"/>
    </location>
</feature>
<evidence type="ECO:0000313" key="4">
    <source>
        <dbReference type="Proteomes" id="UP001345013"/>
    </source>
</evidence>
<protein>
    <recommendedName>
        <fullName evidence="2">C2H2-type domain-containing protein</fullName>
    </recommendedName>
</protein>
<dbReference type="SMART" id="SM00355">
    <property type="entry name" value="ZnF_C2H2"/>
    <property type="match status" value="3"/>
</dbReference>
<organism evidence="3 4">
    <name type="scientific">Lithohypha guttulata</name>
    <dbReference type="NCBI Taxonomy" id="1690604"/>
    <lineage>
        <taxon>Eukaryota</taxon>
        <taxon>Fungi</taxon>
        <taxon>Dikarya</taxon>
        <taxon>Ascomycota</taxon>
        <taxon>Pezizomycotina</taxon>
        <taxon>Eurotiomycetes</taxon>
        <taxon>Chaetothyriomycetidae</taxon>
        <taxon>Chaetothyriales</taxon>
        <taxon>Trichomeriaceae</taxon>
        <taxon>Lithohypha</taxon>
    </lineage>
</organism>
<accession>A0ABR0KL86</accession>
<dbReference type="InterPro" id="IPR013087">
    <property type="entry name" value="Znf_C2H2_type"/>
</dbReference>
<feature type="region of interest" description="Disordered" evidence="1">
    <location>
        <begin position="283"/>
        <end position="340"/>
    </location>
</feature>
<feature type="compositionally biased region" description="Polar residues" evidence="1">
    <location>
        <begin position="352"/>
        <end position="409"/>
    </location>
</feature>
<feature type="domain" description="C2H2-type" evidence="2">
    <location>
        <begin position="505"/>
        <end position="530"/>
    </location>
</feature>
<feature type="domain" description="C2H2-type" evidence="2">
    <location>
        <begin position="471"/>
        <end position="500"/>
    </location>
</feature>
<keyword evidence="4" id="KW-1185">Reference proteome</keyword>
<dbReference type="Proteomes" id="UP001345013">
    <property type="component" value="Unassembled WGS sequence"/>
</dbReference>
<feature type="region of interest" description="Disordered" evidence="1">
    <location>
        <begin position="22"/>
        <end position="73"/>
    </location>
</feature>
<dbReference type="PANTHER" id="PTHR46179:SF19">
    <property type="entry name" value="C2H2 FINGER DOMAIN TRANSCRIPTION FACTOR (EUROFUNG)-RELATED"/>
    <property type="match status" value="1"/>
</dbReference>
<gene>
    <name evidence="3" type="ORF">LTR24_001319</name>
</gene>